<gene>
    <name evidence="1" type="primary">orf03851</name>
    <name evidence="1" type="ORF">Q903MT_gene3828</name>
</gene>
<keyword evidence="1" id="KW-0496">Mitochondrion</keyword>
<reference evidence="1" key="1">
    <citation type="submission" date="2019-03" db="EMBL/GenBank/DDBJ databases">
        <title>Largest Complete Mitochondrial Genome of a Gymnosperm, Sitka Spruce (Picea sitchensis), Indicates Complex Physical Structure.</title>
        <authorList>
            <person name="Jackman S.D."/>
            <person name="Coombe L."/>
            <person name="Warren R."/>
            <person name="Kirk H."/>
            <person name="Trinh E."/>
            <person name="McLeod T."/>
            <person name="Pleasance S."/>
            <person name="Pandoh P."/>
            <person name="Zhao Y."/>
            <person name="Coope R."/>
            <person name="Bousquet J."/>
            <person name="Bohlmann J.C."/>
            <person name="Jones S.J.M."/>
            <person name="Birol I."/>
        </authorList>
    </citation>
    <scope>NUCLEOTIDE SEQUENCE</scope>
    <source>
        <strain evidence="1">Q903</strain>
    </source>
</reference>
<protein>
    <submittedName>
        <fullName evidence="1">Uncharacterized protein</fullName>
    </submittedName>
</protein>
<dbReference type="AlphaFoldDB" id="A0A6B9XUY2"/>
<evidence type="ECO:0000313" key="1">
    <source>
        <dbReference type="EMBL" id="QHR89806.1"/>
    </source>
</evidence>
<dbReference type="EMBL" id="MK697699">
    <property type="protein sequence ID" value="QHR89806.1"/>
    <property type="molecule type" value="Genomic_DNA"/>
</dbReference>
<organism evidence="1">
    <name type="scientific">Picea sitchensis</name>
    <name type="common">Sitka spruce</name>
    <name type="synonym">Pinus sitchensis</name>
    <dbReference type="NCBI Taxonomy" id="3332"/>
    <lineage>
        <taxon>Eukaryota</taxon>
        <taxon>Viridiplantae</taxon>
        <taxon>Streptophyta</taxon>
        <taxon>Embryophyta</taxon>
        <taxon>Tracheophyta</taxon>
        <taxon>Spermatophyta</taxon>
        <taxon>Pinopsida</taxon>
        <taxon>Pinidae</taxon>
        <taxon>Conifers I</taxon>
        <taxon>Pinales</taxon>
        <taxon>Pinaceae</taxon>
        <taxon>Picea</taxon>
    </lineage>
</organism>
<proteinExistence type="predicted"/>
<accession>A0A6B9XUY2</accession>
<geneLocation type="mitochondrion" evidence="1"/>
<name>A0A6B9XUY2_PICSI</name>
<sequence length="54" mass="5939">MVLCSTRAVSFTYLITICTPVILPPPTADQRNKGDLLHDTTGSVLLFQAYVYHG</sequence>